<dbReference type="SUPFAM" id="SSF53271">
    <property type="entry name" value="PRTase-like"/>
    <property type="match status" value="1"/>
</dbReference>
<evidence type="ECO:0000313" key="5">
    <source>
        <dbReference type="Proteomes" id="UP001049518"/>
    </source>
</evidence>
<comment type="similarity">
    <text evidence="1">Belongs to the ComF/GntX family.</text>
</comment>
<reference evidence="4" key="1">
    <citation type="submission" date="2020-07" db="EMBL/GenBank/DDBJ databases">
        <authorList>
            <person name="Tarantini F.S."/>
            <person name="Hong K.W."/>
            <person name="Chan K.G."/>
        </authorList>
    </citation>
    <scope>NUCLEOTIDE SEQUENCE</scope>
    <source>
        <strain evidence="4">32-07</strain>
    </source>
</reference>
<dbReference type="Pfam" id="PF00156">
    <property type="entry name" value="Pribosyltran"/>
    <property type="match status" value="1"/>
</dbReference>
<feature type="domain" description="Phosphoribosyltransferase" evidence="3">
    <location>
        <begin position="163"/>
        <end position="247"/>
    </location>
</feature>
<dbReference type="Gene3D" id="3.40.50.2020">
    <property type="match status" value="1"/>
</dbReference>
<name>A0ABX8QX28_9ACTN</name>
<dbReference type="PANTHER" id="PTHR47505">
    <property type="entry name" value="DNA UTILIZATION PROTEIN YHGH"/>
    <property type="match status" value="1"/>
</dbReference>
<dbReference type="PANTHER" id="PTHR47505:SF1">
    <property type="entry name" value="DNA UTILIZATION PROTEIN YHGH"/>
    <property type="match status" value="1"/>
</dbReference>
<protein>
    <submittedName>
        <fullName evidence="4">ComF family protein</fullName>
    </submittedName>
</protein>
<gene>
    <name evidence="4" type="ORF">AGRA3207_002928</name>
</gene>
<dbReference type="Proteomes" id="UP001049518">
    <property type="component" value="Chromosome"/>
</dbReference>
<keyword evidence="5" id="KW-1185">Reference proteome</keyword>
<evidence type="ECO:0000259" key="3">
    <source>
        <dbReference type="Pfam" id="PF00156"/>
    </source>
</evidence>
<evidence type="ECO:0000256" key="2">
    <source>
        <dbReference type="SAM" id="MobiDB-lite"/>
    </source>
</evidence>
<evidence type="ECO:0000256" key="1">
    <source>
        <dbReference type="ARBA" id="ARBA00008007"/>
    </source>
</evidence>
<sequence length="251" mass="25885">MNLFGDLIELLLPDHCAGCGKAPGLLCPRCAAPLRAPARPASDPTHPDPACPESDRLRPVAGGVPGTWTIAAYEDPVRAILAAYKERGRMPLAGPLGEALARAIRAVLAPGSPATRSPPSTEEVVIVGVPSERPAVRRRGHDALRGLADVAVRRLRADGVNAVRVNALRHARRVSDQAGLSAPERAANLAGALETIPRAGLEGRRVVPVDDVITTGATLAEAARALQAAGATVIGAATVAATPKARPRPPP</sequence>
<dbReference type="RefSeq" id="WP_231335194.1">
    <property type="nucleotide sequence ID" value="NZ_CP059572.1"/>
</dbReference>
<dbReference type="EMBL" id="CP059572">
    <property type="protein sequence ID" value="QXJ22002.1"/>
    <property type="molecule type" value="Genomic_DNA"/>
</dbReference>
<feature type="region of interest" description="Disordered" evidence="2">
    <location>
        <begin position="37"/>
        <end position="58"/>
    </location>
</feature>
<dbReference type="InterPro" id="IPR000836">
    <property type="entry name" value="PRTase_dom"/>
</dbReference>
<dbReference type="CDD" id="cd06223">
    <property type="entry name" value="PRTases_typeI"/>
    <property type="match status" value="1"/>
</dbReference>
<organism evidence="4 5">
    <name type="scientific">Actinomadura graeca</name>
    <dbReference type="NCBI Taxonomy" id="2750812"/>
    <lineage>
        <taxon>Bacteria</taxon>
        <taxon>Bacillati</taxon>
        <taxon>Actinomycetota</taxon>
        <taxon>Actinomycetes</taxon>
        <taxon>Streptosporangiales</taxon>
        <taxon>Thermomonosporaceae</taxon>
        <taxon>Actinomadura</taxon>
    </lineage>
</organism>
<proteinExistence type="inferred from homology"/>
<dbReference type="InterPro" id="IPR029057">
    <property type="entry name" value="PRTase-like"/>
</dbReference>
<dbReference type="InterPro" id="IPR051910">
    <property type="entry name" value="ComF/GntX_DNA_util-trans"/>
</dbReference>
<accession>A0ABX8QX28</accession>
<evidence type="ECO:0000313" key="4">
    <source>
        <dbReference type="EMBL" id="QXJ22002.1"/>
    </source>
</evidence>